<organism evidence="1 2">
    <name type="scientific">Cuscuta campestris</name>
    <dbReference type="NCBI Taxonomy" id="132261"/>
    <lineage>
        <taxon>Eukaryota</taxon>
        <taxon>Viridiplantae</taxon>
        <taxon>Streptophyta</taxon>
        <taxon>Embryophyta</taxon>
        <taxon>Tracheophyta</taxon>
        <taxon>Spermatophyta</taxon>
        <taxon>Magnoliopsida</taxon>
        <taxon>eudicotyledons</taxon>
        <taxon>Gunneridae</taxon>
        <taxon>Pentapetalae</taxon>
        <taxon>asterids</taxon>
        <taxon>lamiids</taxon>
        <taxon>Solanales</taxon>
        <taxon>Convolvulaceae</taxon>
        <taxon>Cuscuteae</taxon>
        <taxon>Cuscuta</taxon>
        <taxon>Cuscuta subgen. Grammica</taxon>
        <taxon>Cuscuta sect. Cleistogrammica</taxon>
    </lineage>
</organism>
<dbReference type="Proteomes" id="UP000595140">
    <property type="component" value="Unassembled WGS sequence"/>
</dbReference>
<reference evidence="1 2" key="1">
    <citation type="submission" date="2018-04" db="EMBL/GenBank/DDBJ databases">
        <authorList>
            <person name="Vogel A."/>
        </authorList>
    </citation>
    <scope>NUCLEOTIDE SEQUENCE [LARGE SCALE GENOMIC DNA]</scope>
</reference>
<name>A0A484MCD9_9ASTE</name>
<accession>A0A484MCD9</accession>
<protein>
    <submittedName>
        <fullName evidence="1">Uncharacterized protein</fullName>
    </submittedName>
</protein>
<evidence type="ECO:0000313" key="1">
    <source>
        <dbReference type="EMBL" id="VFQ86460.1"/>
    </source>
</evidence>
<proteinExistence type="predicted"/>
<evidence type="ECO:0000313" key="2">
    <source>
        <dbReference type="Proteomes" id="UP000595140"/>
    </source>
</evidence>
<sequence length="70" mass="7659">MSGLGLVGFDPFLTDHRFDFDCEISIVKEGDAGSVGIGNALIESQTLHVMLEVDLLNTLKICQVFCSKNR</sequence>
<gene>
    <name evidence="1" type="ORF">CCAM_LOCUS28236</name>
</gene>
<keyword evidence="2" id="KW-1185">Reference proteome</keyword>
<dbReference type="AlphaFoldDB" id="A0A484MCD9"/>
<dbReference type="EMBL" id="OOIL02003166">
    <property type="protein sequence ID" value="VFQ86460.1"/>
    <property type="molecule type" value="Genomic_DNA"/>
</dbReference>